<feature type="region of interest" description="Disordered" evidence="4">
    <location>
        <begin position="333"/>
        <end position="396"/>
    </location>
</feature>
<evidence type="ECO:0000256" key="2">
    <source>
        <dbReference type="ARBA" id="ARBA00022771"/>
    </source>
</evidence>
<keyword evidence="3" id="KW-0862">Zinc</keyword>
<feature type="compositionally biased region" description="Basic residues" evidence="4">
    <location>
        <begin position="380"/>
        <end position="393"/>
    </location>
</feature>
<dbReference type="InterPro" id="IPR011011">
    <property type="entry name" value="Znf_FYVE_PHD"/>
</dbReference>
<keyword evidence="2" id="KW-0863">Zinc-finger</keyword>
<evidence type="ECO:0000313" key="5">
    <source>
        <dbReference type="EMBL" id="KAH8027595.1"/>
    </source>
</evidence>
<dbReference type="GO" id="GO:0008270">
    <property type="term" value="F:zinc ion binding"/>
    <property type="evidence" value="ECO:0007669"/>
    <property type="project" value="UniProtKB-KW"/>
</dbReference>
<feature type="compositionally biased region" description="Low complexity" evidence="4">
    <location>
        <begin position="365"/>
        <end position="378"/>
    </location>
</feature>
<evidence type="ECO:0000256" key="4">
    <source>
        <dbReference type="SAM" id="MobiDB-lite"/>
    </source>
</evidence>
<accession>A0A9J6DZB2</accession>
<comment type="caution">
    <text evidence="5">The sequence shown here is derived from an EMBL/GenBank/DDBJ whole genome shotgun (WGS) entry which is preliminary data.</text>
</comment>
<dbReference type="VEuPathDB" id="VectorBase:LOC119167110"/>
<evidence type="ECO:0000313" key="6">
    <source>
        <dbReference type="Proteomes" id="UP000821866"/>
    </source>
</evidence>
<gene>
    <name evidence="5" type="ORF">HPB51_007145</name>
</gene>
<proteinExistence type="predicted"/>
<dbReference type="AlphaFoldDB" id="A0A9J6DZB2"/>
<keyword evidence="1" id="KW-0479">Metal-binding</keyword>
<evidence type="ECO:0000256" key="1">
    <source>
        <dbReference type="ARBA" id="ARBA00022723"/>
    </source>
</evidence>
<evidence type="ECO:0000256" key="3">
    <source>
        <dbReference type="ARBA" id="ARBA00022833"/>
    </source>
</evidence>
<dbReference type="SUPFAM" id="SSF57903">
    <property type="entry name" value="FYVE/PHD zinc finger"/>
    <property type="match status" value="1"/>
</dbReference>
<protein>
    <recommendedName>
        <fullName evidence="7">Zinc finger PHD-type domain-containing protein</fullName>
    </recommendedName>
</protein>
<dbReference type="InterPro" id="IPR019786">
    <property type="entry name" value="Zinc_finger_PHD-type_CS"/>
</dbReference>
<dbReference type="PROSITE" id="PS01359">
    <property type="entry name" value="ZF_PHD_1"/>
    <property type="match status" value="1"/>
</dbReference>
<evidence type="ECO:0008006" key="7">
    <source>
        <dbReference type="Google" id="ProtNLM"/>
    </source>
</evidence>
<name>A0A9J6DZB2_RHIMP</name>
<sequence>MQARTAEPFISPIPGCFAPMQRCAAHASMTGSATMPRSKDVCAACSTPTARQPFVVACGKCLRQFHCKCVGIKDEDHDLVVGTFKCFACTRRHDPESTAVLGGAVDTPPAVVRGPHRQPEVTPPAGDSDLIQVVRLLCRKVDAVAADVRSLKDDNASLLGRLVERDAQDRNPTAQSKSGLLCQNIDMTSSELRPLNDGNEVLCCQLARKGVAERLAPGGNKGVVCVEQRDGACTGDDCELFQQVALLRRDVDALARNVRLLNSESELFRLHLARTTEVLGKIALGLEEKRPAPPLPCAATTASPKSYAAALRGDARHGAGGTVIETLASPTKELESKRSIATQTSKELEDGRVSTALKRAPPPRSSSTSSAAKNNAPSCKKPRGLPVARRRSRSQSCVGTCPNSGLLSAAPRRVARRALFLSRLHPLTTSKSVADFVDGVTAGAPCACTKLPSKHDTYASFHVAVDEPDFESLLKAEVWPTGCLFRPFYGSIREVHCSDSDNAVMEESKRAFDVLDQ</sequence>
<dbReference type="EMBL" id="JABSTU010000006">
    <property type="protein sequence ID" value="KAH8027595.1"/>
    <property type="molecule type" value="Genomic_DNA"/>
</dbReference>
<dbReference type="Gene3D" id="3.30.40.10">
    <property type="entry name" value="Zinc/RING finger domain, C3HC4 (zinc finger)"/>
    <property type="match status" value="1"/>
</dbReference>
<keyword evidence="6" id="KW-1185">Reference proteome</keyword>
<dbReference type="InterPro" id="IPR013083">
    <property type="entry name" value="Znf_RING/FYVE/PHD"/>
</dbReference>
<reference evidence="5" key="1">
    <citation type="journal article" date="2020" name="Cell">
        <title>Large-Scale Comparative Analyses of Tick Genomes Elucidate Their Genetic Diversity and Vector Capacities.</title>
        <authorList>
            <consortium name="Tick Genome and Microbiome Consortium (TIGMIC)"/>
            <person name="Jia N."/>
            <person name="Wang J."/>
            <person name="Shi W."/>
            <person name="Du L."/>
            <person name="Sun Y."/>
            <person name="Zhan W."/>
            <person name="Jiang J.F."/>
            <person name="Wang Q."/>
            <person name="Zhang B."/>
            <person name="Ji P."/>
            <person name="Bell-Sakyi L."/>
            <person name="Cui X.M."/>
            <person name="Yuan T.T."/>
            <person name="Jiang B.G."/>
            <person name="Yang W.F."/>
            <person name="Lam T.T."/>
            <person name="Chang Q.C."/>
            <person name="Ding S.J."/>
            <person name="Wang X.J."/>
            <person name="Zhu J.G."/>
            <person name="Ruan X.D."/>
            <person name="Zhao L."/>
            <person name="Wei J.T."/>
            <person name="Ye R.Z."/>
            <person name="Que T.C."/>
            <person name="Du C.H."/>
            <person name="Zhou Y.H."/>
            <person name="Cheng J.X."/>
            <person name="Dai P.F."/>
            <person name="Guo W.B."/>
            <person name="Han X.H."/>
            <person name="Huang E.J."/>
            <person name="Li L.F."/>
            <person name="Wei W."/>
            <person name="Gao Y.C."/>
            <person name="Liu J.Z."/>
            <person name="Shao H.Z."/>
            <person name="Wang X."/>
            <person name="Wang C.C."/>
            <person name="Yang T.C."/>
            <person name="Huo Q.B."/>
            <person name="Li W."/>
            <person name="Chen H.Y."/>
            <person name="Chen S.E."/>
            <person name="Zhou L.G."/>
            <person name="Ni X.B."/>
            <person name="Tian J.H."/>
            <person name="Sheng Y."/>
            <person name="Liu T."/>
            <person name="Pan Y.S."/>
            <person name="Xia L.Y."/>
            <person name="Li J."/>
            <person name="Zhao F."/>
            <person name="Cao W.C."/>
        </authorList>
    </citation>
    <scope>NUCLEOTIDE SEQUENCE</scope>
    <source>
        <strain evidence="5">Rmic-2018</strain>
    </source>
</reference>
<reference evidence="5" key="2">
    <citation type="submission" date="2021-09" db="EMBL/GenBank/DDBJ databases">
        <authorList>
            <person name="Jia N."/>
            <person name="Wang J."/>
            <person name="Shi W."/>
            <person name="Du L."/>
            <person name="Sun Y."/>
            <person name="Zhan W."/>
            <person name="Jiang J."/>
            <person name="Wang Q."/>
            <person name="Zhang B."/>
            <person name="Ji P."/>
            <person name="Sakyi L.B."/>
            <person name="Cui X."/>
            <person name="Yuan T."/>
            <person name="Jiang B."/>
            <person name="Yang W."/>
            <person name="Lam T.T.-Y."/>
            <person name="Chang Q."/>
            <person name="Ding S."/>
            <person name="Wang X."/>
            <person name="Zhu J."/>
            <person name="Ruan X."/>
            <person name="Zhao L."/>
            <person name="Wei J."/>
            <person name="Que T."/>
            <person name="Du C."/>
            <person name="Cheng J."/>
            <person name="Dai P."/>
            <person name="Han X."/>
            <person name="Huang E."/>
            <person name="Gao Y."/>
            <person name="Liu J."/>
            <person name="Shao H."/>
            <person name="Ye R."/>
            <person name="Li L."/>
            <person name="Wei W."/>
            <person name="Wang X."/>
            <person name="Wang C."/>
            <person name="Huo Q."/>
            <person name="Li W."/>
            <person name="Guo W."/>
            <person name="Chen H."/>
            <person name="Chen S."/>
            <person name="Zhou L."/>
            <person name="Zhou L."/>
            <person name="Ni X."/>
            <person name="Tian J."/>
            <person name="Zhou Y."/>
            <person name="Sheng Y."/>
            <person name="Liu T."/>
            <person name="Pan Y."/>
            <person name="Xia L."/>
            <person name="Li J."/>
            <person name="Zhao F."/>
            <person name="Cao W."/>
        </authorList>
    </citation>
    <scope>NUCLEOTIDE SEQUENCE</scope>
    <source>
        <strain evidence="5">Rmic-2018</strain>
        <tissue evidence="5">Larvae</tissue>
    </source>
</reference>
<organism evidence="5 6">
    <name type="scientific">Rhipicephalus microplus</name>
    <name type="common">Cattle tick</name>
    <name type="synonym">Boophilus microplus</name>
    <dbReference type="NCBI Taxonomy" id="6941"/>
    <lineage>
        <taxon>Eukaryota</taxon>
        <taxon>Metazoa</taxon>
        <taxon>Ecdysozoa</taxon>
        <taxon>Arthropoda</taxon>
        <taxon>Chelicerata</taxon>
        <taxon>Arachnida</taxon>
        <taxon>Acari</taxon>
        <taxon>Parasitiformes</taxon>
        <taxon>Ixodida</taxon>
        <taxon>Ixodoidea</taxon>
        <taxon>Ixodidae</taxon>
        <taxon>Rhipicephalinae</taxon>
        <taxon>Rhipicephalus</taxon>
        <taxon>Boophilus</taxon>
    </lineage>
</organism>
<dbReference type="Proteomes" id="UP000821866">
    <property type="component" value="Chromosome 4"/>
</dbReference>